<dbReference type="Proteomes" id="UP000178129">
    <property type="component" value="Unassembled WGS sequence"/>
</dbReference>
<keyword evidence="3" id="KW-0547">Nucleotide-binding</keyword>
<dbReference type="GO" id="GO:0005524">
    <property type="term" value="F:ATP binding"/>
    <property type="evidence" value="ECO:0007669"/>
    <property type="project" value="UniProtKB-KW"/>
</dbReference>
<keyword evidence="8" id="KW-1185">Reference proteome</keyword>
<evidence type="ECO:0000313" key="8">
    <source>
        <dbReference type="Proteomes" id="UP000178129"/>
    </source>
</evidence>
<keyword evidence="1" id="KW-0723">Serine/threonine-protein kinase</keyword>
<keyword evidence="4 7" id="KW-0418">Kinase</keyword>
<dbReference type="GO" id="GO:0004674">
    <property type="term" value="F:protein serine/threonine kinase activity"/>
    <property type="evidence" value="ECO:0007669"/>
    <property type="project" value="UniProtKB-KW"/>
</dbReference>
<protein>
    <submittedName>
        <fullName evidence="7">Related to protein kinase</fullName>
    </submittedName>
</protein>
<evidence type="ECO:0000256" key="1">
    <source>
        <dbReference type="ARBA" id="ARBA00022527"/>
    </source>
</evidence>
<dbReference type="SMART" id="SM00811">
    <property type="entry name" value="Alpha_kinase"/>
    <property type="match status" value="1"/>
</dbReference>
<evidence type="ECO:0000256" key="5">
    <source>
        <dbReference type="ARBA" id="ARBA00022840"/>
    </source>
</evidence>
<feature type="domain" description="Alpha-type protein kinase" evidence="6">
    <location>
        <begin position="1"/>
        <end position="164"/>
    </location>
</feature>
<keyword evidence="2" id="KW-0808">Transferase</keyword>
<comment type="caution">
    <text evidence="7">The sequence shown here is derived from an EMBL/GenBank/DDBJ whole genome shotgun (WGS) entry which is preliminary data.</text>
</comment>
<dbReference type="AlphaFoldDB" id="A0A1E1L8B3"/>
<dbReference type="STRING" id="914237.A0A1E1L8B3"/>
<reference evidence="8" key="1">
    <citation type="submission" date="2016-03" db="EMBL/GenBank/DDBJ databases">
        <authorList>
            <person name="Ploux O."/>
        </authorList>
    </citation>
    <scope>NUCLEOTIDE SEQUENCE [LARGE SCALE GENOMIC DNA]</scope>
    <source>
        <strain evidence="8">UK7</strain>
    </source>
</reference>
<dbReference type="InterPro" id="IPR051852">
    <property type="entry name" value="Alpha-type_PK"/>
</dbReference>
<dbReference type="SUPFAM" id="SSF56112">
    <property type="entry name" value="Protein kinase-like (PK-like)"/>
    <property type="match status" value="1"/>
</dbReference>
<dbReference type="PROSITE" id="PS51158">
    <property type="entry name" value="ALPHA_KINASE"/>
    <property type="match status" value="1"/>
</dbReference>
<organism evidence="7 8">
    <name type="scientific">Rhynchosporium graminicola</name>
    <dbReference type="NCBI Taxonomy" id="2792576"/>
    <lineage>
        <taxon>Eukaryota</taxon>
        <taxon>Fungi</taxon>
        <taxon>Dikarya</taxon>
        <taxon>Ascomycota</taxon>
        <taxon>Pezizomycotina</taxon>
        <taxon>Leotiomycetes</taxon>
        <taxon>Helotiales</taxon>
        <taxon>Ploettnerulaceae</taxon>
        <taxon>Rhynchosporium</taxon>
    </lineage>
</organism>
<proteinExistence type="predicted"/>
<dbReference type="PANTHER" id="PTHR45992:SF11">
    <property type="entry name" value="ALPHA-TYPE PROTEIN KINASE DOMAIN-CONTAINING PROTEIN"/>
    <property type="match status" value="1"/>
</dbReference>
<name>A0A1E1L8B3_9HELO</name>
<gene>
    <name evidence="7" type="ORF">RCO7_07220</name>
</gene>
<evidence type="ECO:0000256" key="2">
    <source>
        <dbReference type="ARBA" id="ARBA00022679"/>
    </source>
</evidence>
<dbReference type="Pfam" id="PF02816">
    <property type="entry name" value="Alpha_kinase"/>
    <property type="match status" value="1"/>
</dbReference>
<sequence length="203" mass="22269">MFGKEFTPLATDYFEEEMNVIRCTQKVIDNFSDSGVLGNGRRIDLNTPEVWTYDITHVKVLIEPLIGNYRKFISNRGWTPMAGNASGDVMQALSHFSYHVSYGQLLLCDLQGGVYQNGFILSDPVIMSPTQNYGPLDLGIDGINSFFSRHRCGFFCDKQWTKPPSTGPASYAEPSSDFSLACSDSQGSAALETAKMGYAAGGT</sequence>
<dbReference type="PANTHER" id="PTHR45992">
    <property type="entry name" value="EUKARYOTIC ELONGATION FACTOR 2 KINASE-RELATED"/>
    <property type="match status" value="1"/>
</dbReference>
<evidence type="ECO:0000256" key="4">
    <source>
        <dbReference type="ARBA" id="ARBA00022777"/>
    </source>
</evidence>
<keyword evidence="5" id="KW-0067">ATP-binding</keyword>
<evidence type="ECO:0000256" key="3">
    <source>
        <dbReference type="ARBA" id="ARBA00022741"/>
    </source>
</evidence>
<evidence type="ECO:0000313" key="7">
    <source>
        <dbReference type="EMBL" id="CZT06790.1"/>
    </source>
</evidence>
<dbReference type="InParanoid" id="A0A1E1L8B3"/>
<dbReference type="InterPro" id="IPR004166">
    <property type="entry name" value="a-kinase_dom"/>
</dbReference>
<dbReference type="InterPro" id="IPR011009">
    <property type="entry name" value="Kinase-like_dom_sf"/>
</dbReference>
<dbReference type="EMBL" id="FJUW01000040">
    <property type="protein sequence ID" value="CZT06790.1"/>
    <property type="molecule type" value="Genomic_DNA"/>
</dbReference>
<accession>A0A1E1L8B3</accession>
<dbReference type="Gene3D" id="3.20.200.10">
    <property type="entry name" value="MHCK/EF2 kinase"/>
    <property type="match status" value="1"/>
</dbReference>
<evidence type="ECO:0000259" key="6">
    <source>
        <dbReference type="PROSITE" id="PS51158"/>
    </source>
</evidence>